<dbReference type="EMBL" id="FOGJ01000002">
    <property type="protein sequence ID" value="SER12553.1"/>
    <property type="molecule type" value="Genomic_DNA"/>
</dbReference>
<accession>A0A1H9LNU3</accession>
<protein>
    <submittedName>
        <fullName evidence="2">Uncharacterized protein</fullName>
    </submittedName>
</protein>
<reference evidence="2 3" key="1">
    <citation type="submission" date="2016-10" db="EMBL/GenBank/DDBJ databases">
        <authorList>
            <person name="de Groot N.N."/>
        </authorList>
    </citation>
    <scope>NUCLEOTIDE SEQUENCE [LARGE SCALE GENOMIC DNA]</scope>
    <source>
        <strain evidence="2 3">AR40</strain>
    </source>
</reference>
<dbReference type="Proteomes" id="UP000245488">
    <property type="component" value="Chromosome"/>
</dbReference>
<proteinExistence type="predicted"/>
<dbReference type="RefSeq" id="WP_027206493.1">
    <property type="nucleotide sequence ID" value="NZ_CM009896.1"/>
</dbReference>
<reference evidence="1 4" key="2">
    <citation type="submission" date="2017-09" db="EMBL/GenBank/DDBJ databases">
        <title>High-quality draft genome sequence of Butyrivibrio fibrisolvens INBov1, isolated from cow rumen.</title>
        <authorList>
            <person name="Rodriguez Hernaez J."/>
            <person name="Rivarola M."/>
            <person name="Paniego N."/>
            <person name="Cravero S."/>
            <person name="Ceron Cucchi M."/>
            <person name="Martinez M.C."/>
        </authorList>
    </citation>
    <scope>NUCLEOTIDE SEQUENCE [LARGE SCALE GENOMIC DNA]</scope>
    <source>
        <strain evidence="1 4">INBov1</strain>
    </source>
</reference>
<dbReference type="EMBL" id="NXNG01000001">
    <property type="protein sequence ID" value="PWT28565.1"/>
    <property type="molecule type" value="Genomic_DNA"/>
</dbReference>
<evidence type="ECO:0000313" key="4">
    <source>
        <dbReference type="Proteomes" id="UP000245488"/>
    </source>
</evidence>
<gene>
    <name evidence="1" type="ORF">CPT75_16315</name>
    <name evidence="2" type="ORF">SAMN04487884_102119</name>
</gene>
<dbReference type="AlphaFoldDB" id="A0A1H9LNU3"/>
<name>A0A1H9LNU3_BUTFI</name>
<organism evidence="2 3">
    <name type="scientific">Butyrivibrio fibrisolvens</name>
    <dbReference type="NCBI Taxonomy" id="831"/>
    <lineage>
        <taxon>Bacteria</taxon>
        <taxon>Bacillati</taxon>
        <taxon>Bacillota</taxon>
        <taxon>Clostridia</taxon>
        <taxon>Lachnospirales</taxon>
        <taxon>Lachnospiraceae</taxon>
        <taxon>Butyrivibrio</taxon>
    </lineage>
</organism>
<evidence type="ECO:0000313" key="3">
    <source>
        <dbReference type="Proteomes" id="UP000182584"/>
    </source>
</evidence>
<keyword evidence="4" id="KW-1185">Reference proteome</keyword>
<evidence type="ECO:0000313" key="1">
    <source>
        <dbReference type="EMBL" id="PWT28565.1"/>
    </source>
</evidence>
<dbReference type="OrthoDB" id="3194901at2"/>
<sequence length="268" mass="30800">MENEILTCRGCGSSNVTFNPKMRLLVCNQCGREEFYSRATLNANGKVVLSRKNAVNFFVEGKYEEARHYAMEVLNISMDNVPALFIIAFYDEYVDKMNDSIRLFFSQVDDVAVEYEELQDMKILIKSCARRMSSFEEKIIEFFAKNMQAEEDKKELCELFDAICPYFISRRTSSGYLTDSLKDMYKELAGYCGIPKTCFALLKSIDTNPDSPYVNNSFFLKSKSQYFLDNYIVPVGEILESMPDNEFKAKFIGAYKNKLGKFKLDAGV</sequence>
<dbReference type="Proteomes" id="UP000182584">
    <property type="component" value="Unassembled WGS sequence"/>
</dbReference>
<evidence type="ECO:0000313" key="2">
    <source>
        <dbReference type="EMBL" id="SER12553.1"/>
    </source>
</evidence>